<dbReference type="Gene3D" id="1.25.40.10">
    <property type="entry name" value="Tetratricopeptide repeat domain"/>
    <property type="match status" value="1"/>
</dbReference>
<organism evidence="2 3">
    <name type="scientific">Aureibacter tunicatorum</name>
    <dbReference type="NCBI Taxonomy" id="866807"/>
    <lineage>
        <taxon>Bacteria</taxon>
        <taxon>Pseudomonadati</taxon>
        <taxon>Bacteroidota</taxon>
        <taxon>Cytophagia</taxon>
        <taxon>Cytophagales</taxon>
        <taxon>Persicobacteraceae</taxon>
        <taxon>Aureibacter</taxon>
    </lineage>
</organism>
<evidence type="ECO:0000313" key="2">
    <source>
        <dbReference type="EMBL" id="MDR6238850.1"/>
    </source>
</evidence>
<evidence type="ECO:0000256" key="1">
    <source>
        <dbReference type="SAM" id="SignalP"/>
    </source>
</evidence>
<keyword evidence="1" id="KW-0732">Signal</keyword>
<gene>
    <name evidence="2" type="ORF">HNQ88_001887</name>
</gene>
<dbReference type="InterPro" id="IPR028082">
    <property type="entry name" value="Peripla_BP_I"/>
</dbReference>
<feature type="signal peptide" evidence="1">
    <location>
        <begin position="1"/>
        <end position="21"/>
    </location>
</feature>
<name>A0AAE3XLT5_9BACT</name>
<comment type="caution">
    <text evidence="2">The sequence shown here is derived from an EMBL/GenBank/DDBJ whole genome shotgun (WGS) entry which is preliminary data.</text>
</comment>
<reference evidence="2" key="1">
    <citation type="submission" date="2023-07" db="EMBL/GenBank/DDBJ databases">
        <title>Genomic Encyclopedia of Type Strains, Phase IV (KMG-IV): sequencing the most valuable type-strain genomes for metagenomic binning, comparative biology and taxonomic classification.</title>
        <authorList>
            <person name="Goeker M."/>
        </authorList>
    </citation>
    <scope>NUCLEOTIDE SEQUENCE</scope>
    <source>
        <strain evidence="2">DSM 26174</strain>
    </source>
</reference>
<proteinExistence type="predicted"/>
<accession>A0AAE3XLT5</accession>
<sequence length="581" mass="66763">MFRKIIFQILCALLVTMSAHAQQNDQQNYLNAKALMKNGQYGLAMSAFSPLTEVSNPNTFQKYACFYYAYCAYEDNDRDIAKNMFLQITKRYPKWDKLPEAYFYLMKIELEKDNFSTGLSYFDKIKKSTIKHKAGKQIIYVLQDKDYSVAKRVYDNNPENVYVGKALANKIADMPISTQDRTLLVSIVDKFDFNKASYGLSETSQKPSKKSSYNVAVMLPFLYEEATVSRRKKDFIYEMYEGMLLAQEELSNDGIDLRFYSYDTDKNYQTTKSELQIDKIKNADLIVGPLYSGPVEAVRNFSFNQKVNAFNPVSNSLSVVGNNPYSFLFMPSVVSEAKAAANFASEEMADNRNCMIFYGTSKKDSLLAATYREKIQDEGFVVAKYKKFHKSEAQQILKLLTAKTEVRTDSLLKNGKRYRYDSLHIASDSIGHIFVASDDQLLAGNSISGISSRPDNIKLIGKEKWLQHKFLSLQQFNQNAIYLIAPRYVDYSSETFKSFANAYNEKYFQQPTTFSALGYDFTYFIGNMLHEYGVYFQNSFNERFIPGKLFVGYKYDHGNDNQFVPIIRMKDGALVNYNLPQ</sequence>
<dbReference type="SUPFAM" id="SSF53822">
    <property type="entry name" value="Periplasmic binding protein-like I"/>
    <property type="match status" value="1"/>
</dbReference>
<dbReference type="AlphaFoldDB" id="A0AAE3XLT5"/>
<protein>
    <submittedName>
        <fullName evidence="2">ABC-type branched-subunit amino acid transport system substrate-binding protein</fullName>
    </submittedName>
</protein>
<feature type="chain" id="PRO_5042170152" evidence="1">
    <location>
        <begin position="22"/>
        <end position="581"/>
    </location>
</feature>
<dbReference type="PANTHER" id="PTHR30483">
    <property type="entry name" value="LEUCINE-SPECIFIC-BINDING PROTEIN"/>
    <property type="match status" value="1"/>
</dbReference>
<dbReference type="RefSeq" id="WP_309938355.1">
    <property type="nucleotide sequence ID" value="NZ_AP025305.1"/>
</dbReference>
<dbReference type="Proteomes" id="UP001185092">
    <property type="component" value="Unassembled WGS sequence"/>
</dbReference>
<dbReference type="EMBL" id="JAVDQD010000002">
    <property type="protein sequence ID" value="MDR6238850.1"/>
    <property type="molecule type" value="Genomic_DNA"/>
</dbReference>
<dbReference type="InterPro" id="IPR011990">
    <property type="entry name" value="TPR-like_helical_dom_sf"/>
</dbReference>
<dbReference type="PANTHER" id="PTHR30483:SF6">
    <property type="entry name" value="PERIPLASMIC BINDING PROTEIN OF ABC TRANSPORTER FOR NATURAL AMINO ACIDS"/>
    <property type="match status" value="1"/>
</dbReference>
<dbReference type="InterPro" id="IPR051010">
    <property type="entry name" value="BCAA_transport"/>
</dbReference>
<dbReference type="Gene3D" id="3.40.50.2300">
    <property type="match status" value="2"/>
</dbReference>
<evidence type="ECO:0000313" key="3">
    <source>
        <dbReference type="Proteomes" id="UP001185092"/>
    </source>
</evidence>
<keyword evidence="3" id="KW-1185">Reference proteome</keyword>
<dbReference type="SUPFAM" id="SSF48452">
    <property type="entry name" value="TPR-like"/>
    <property type="match status" value="1"/>
</dbReference>